<organism evidence="1 2">
    <name type="scientific">Sapientia aquatica</name>
    <dbReference type="NCBI Taxonomy" id="1549640"/>
    <lineage>
        <taxon>Bacteria</taxon>
        <taxon>Pseudomonadati</taxon>
        <taxon>Pseudomonadota</taxon>
        <taxon>Betaproteobacteria</taxon>
        <taxon>Burkholderiales</taxon>
        <taxon>Oxalobacteraceae</taxon>
        <taxon>Sapientia</taxon>
    </lineage>
</organism>
<keyword evidence="2" id="KW-1185">Reference proteome</keyword>
<dbReference type="OrthoDB" id="143720at2"/>
<name>A0A4R5VYU1_9BURK</name>
<evidence type="ECO:0000313" key="1">
    <source>
        <dbReference type="EMBL" id="TDK64556.1"/>
    </source>
</evidence>
<dbReference type="Proteomes" id="UP000294829">
    <property type="component" value="Unassembled WGS sequence"/>
</dbReference>
<dbReference type="AlphaFoldDB" id="A0A4R5VYU1"/>
<comment type="caution">
    <text evidence="1">The sequence shown here is derived from an EMBL/GenBank/DDBJ whole genome shotgun (WGS) entry which is preliminary data.</text>
</comment>
<accession>A0A4R5VYU1</accession>
<gene>
    <name evidence="1" type="ORF">E2I14_14050</name>
</gene>
<reference evidence="1 2" key="1">
    <citation type="submission" date="2019-03" db="EMBL/GenBank/DDBJ databases">
        <title>Sapientia aquatica gen. nov., sp. nov., isolated from a crater lake.</title>
        <authorList>
            <person name="Felfoldi T."/>
            <person name="Szabo A."/>
            <person name="Toth E."/>
            <person name="Schumann P."/>
            <person name="Keki Z."/>
            <person name="Marialigeti K."/>
            <person name="Mathe I."/>
        </authorList>
    </citation>
    <scope>NUCLEOTIDE SEQUENCE [LARGE SCALE GENOMIC DNA]</scope>
    <source>
        <strain evidence="1 2">SA-152</strain>
    </source>
</reference>
<dbReference type="RefSeq" id="WP_133329599.1">
    <property type="nucleotide sequence ID" value="NZ_SMYL01000007.1"/>
</dbReference>
<sequence>MPEPKISVTGKTNNRPNSEVELKLTCPVMWSLGTQFAYDRLSNYNIKTHHFRLIENYEVRARRIAGTYARFYLETEQCSKPDKKGRFYWAGLAAFASKTVASTMEFKRVRALPTSKVRSGLGKGNLWLFMDIAATHWYWAADPASFQQCAATRPITADYVAAVRDGLTKLDWYDPSFNTLKQLPISPEIIEAFNLLEVIDTVDDNEKPRKQLAHLLAVAVHEQKNILQPLIYDDPDFSYWIKVQRVPGVNYFSPELKLVFTHKPDTDDPELESKAPEDIKLESYDSRMKWINAAAEKYHGLMQTRTKTLEDELATMAEWVHMPDTTILPNEVMPE</sequence>
<proteinExistence type="predicted"/>
<dbReference type="EMBL" id="SMYL01000007">
    <property type="protein sequence ID" value="TDK64556.1"/>
    <property type="molecule type" value="Genomic_DNA"/>
</dbReference>
<dbReference type="Pfam" id="PF10720">
    <property type="entry name" value="DUF2515"/>
    <property type="match status" value="1"/>
</dbReference>
<evidence type="ECO:0000313" key="2">
    <source>
        <dbReference type="Proteomes" id="UP000294829"/>
    </source>
</evidence>
<dbReference type="InterPro" id="IPR019658">
    <property type="entry name" value="DUF2515"/>
</dbReference>
<protein>
    <submittedName>
        <fullName evidence="1">Uncharacterized protein</fullName>
    </submittedName>
</protein>